<dbReference type="PROSITE" id="PS50088">
    <property type="entry name" value="ANK_REPEAT"/>
    <property type="match status" value="4"/>
</dbReference>
<dbReference type="AlphaFoldDB" id="A0A9P5H7I5"/>
<feature type="domain" description="Nephrocystin 3-like N-terminal" evidence="4">
    <location>
        <begin position="10"/>
        <end position="143"/>
    </location>
</feature>
<gene>
    <name evidence="5" type="ORF">G7Z17_g9620</name>
</gene>
<keyword evidence="2 3" id="KW-0040">ANK repeat</keyword>
<comment type="caution">
    <text evidence="5">The sequence shown here is derived from an EMBL/GenBank/DDBJ whole genome shotgun (WGS) entry which is preliminary data.</text>
</comment>
<name>A0A9P5H7I5_9HYPO</name>
<protein>
    <recommendedName>
        <fullName evidence="4">Nephrocystin 3-like N-terminal domain-containing protein</fullName>
    </recommendedName>
</protein>
<sequence>MNFAYIQAKKDEANTVVSFFFNARGDSLERSTIGMYRSLLYQLLGALPSLLGILDQPEHQDQLNSIHATILAQGRDPEWEVGILQDLLRTAITGLGQQHLTFFVDALDECNVDQVEELVDYFEDLGQCAVSNRIRFNICFSSRHYPHIDIQYGRKLILELQDGHENDITSYIRSKLKVGKGKSAEEIKGKMQIKAHGIFIWVVLVVNILNAEFKGGRIFDVKKRLDSIPTKLSDLFMEILSGDQQNLQDLRLCIQWVLFAKRPLTLEEYYFAVVSGLSPDELSEWDPEEVTRDDMKRFVLSSSKELAETTATKTPTVQFIHESVREFFLKDGVQELWPNLTGDFQSLSHAQLQKCCHSYIKIDISGYVPSDEPLPKAPSDAAKALRGLVSERFPFIEYATHHVLYHADAAAHRVTQDRFLNDFDLEAWINLQNLFEKYEIRRHTSTTTFMYIFAENNLTRLIQVAIRLGWRIHALGDRHKYPLFAALSNGHQAAVRALLQQDTSLAHENYIPAQLEYGKNFTSLKGQTPLQWAMQRGNMPLAERLLSTNEFDLNLTNQQGHTPLFLAAMNGHEAAVQLLIANGADLNARDNTGRTPLSLAVKFGHEAVLQLLLTKGADLNIRDISGQTPLFLAANNGHEATIQLLLAASADVNAQDNSSRSPLLMAIIDGHEAAV</sequence>
<dbReference type="PRINTS" id="PR01415">
    <property type="entry name" value="ANKYRIN"/>
</dbReference>
<dbReference type="InterPro" id="IPR002110">
    <property type="entry name" value="Ankyrin_rpt"/>
</dbReference>
<keyword evidence="1" id="KW-0677">Repeat</keyword>
<keyword evidence="6" id="KW-1185">Reference proteome</keyword>
<evidence type="ECO:0000313" key="5">
    <source>
        <dbReference type="EMBL" id="KAF7544871.1"/>
    </source>
</evidence>
<dbReference type="PANTHER" id="PTHR24180:SF45">
    <property type="entry name" value="POLY [ADP-RIBOSE] POLYMERASE TANKYRASE"/>
    <property type="match status" value="1"/>
</dbReference>
<dbReference type="Proteomes" id="UP000722485">
    <property type="component" value="Unassembled WGS sequence"/>
</dbReference>
<dbReference type="PANTHER" id="PTHR24180">
    <property type="entry name" value="CYCLIN-DEPENDENT KINASE INHIBITOR 2C-RELATED"/>
    <property type="match status" value="1"/>
</dbReference>
<evidence type="ECO:0000256" key="1">
    <source>
        <dbReference type="ARBA" id="ARBA00022737"/>
    </source>
</evidence>
<dbReference type="EMBL" id="JAANBB010000281">
    <property type="protein sequence ID" value="KAF7544871.1"/>
    <property type="molecule type" value="Genomic_DNA"/>
</dbReference>
<feature type="repeat" description="ANK" evidence="3">
    <location>
        <begin position="525"/>
        <end position="558"/>
    </location>
</feature>
<feature type="repeat" description="ANK" evidence="3">
    <location>
        <begin position="592"/>
        <end position="624"/>
    </location>
</feature>
<feature type="repeat" description="ANK" evidence="3">
    <location>
        <begin position="559"/>
        <end position="591"/>
    </location>
</feature>
<dbReference type="PROSITE" id="PS50297">
    <property type="entry name" value="ANK_REP_REGION"/>
    <property type="match status" value="3"/>
</dbReference>
<evidence type="ECO:0000256" key="3">
    <source>
        <dbReference type="PROSITE-ProRule" id="PRU00023"/>
    </source>
</evidence>
<dbReference type="Pfam" id="PF24883">
    <property type="entry name" value="NPHP3_N"/>
    <property type="match status" value="1"/>
</dbReference>
<dbReference type="InterPro" id="IPR036770">
    <property type="entry name" value="Ankyrin_rpt-contain_sf"/>
</dbReference>
<evidence type="ECO:0000313" key="6">
    <source>
        <dbReference type="Proteomes" id="UP000722485"/>
    </source>
</evidence>
<evidence type="ECO:0000256" key="2">
    <source>
        <dbReference type="ARBA" id="ARBA00023043"/>
    </source>
</evidence>
<dbReference type="SMART" id="SM00248">
    <property type="entry name" value="ANK"/>
    <property type="match status" value="5"/>
</dbReference>
<dbReference type="Pfam" id="PF12796">
    <property type="entry name" value="Ank_2"/>
    <property type="match status" value="1"/>
</dbReference>
<dbReference type="Gene3D" id="1.25.40.20">
    <property type="entry name" value="Ankyrin repeat-containing domain"/>
    <property type="match status" value="3"/>
</dbReference>
<proteinExistence type="predicted"/>
<organism evidence="5 6">
    <name type="scientific">Cylindrodendrum hubeiense</name>
    <dbReference type="NCBI Taxonomy" id="595255"/>
    <lineage>
        <taxon>Eukaryota</taxon>
        <taxon>Fungi</taxon>
        <taxon>Dikarya</taxon>
        <taxon>Ascomycota</taxon>
        <taxon>Pezizomycotina</taxon>
        <taxon>Sordariomycetes</taxon>
        <taxon>Hypocreomycetidae</taxon>
        <taxon>Hypocreales</taxon>
        <taxon>Nectriaceae</taxon>
        <taxon>Cylindrodendrum</taxon>
    </lineage>
</organism>
<dbReference type="OrthoDB" id="194358at2759"/>
<dbReference type="InterPro" id="IPR056884">
    <property type="entry name" value="NPHP3-like_N"/>
</dbReference>
<reference evidence="5" key="1">
    <citation type="submission" date="2020-03" db="EMBL/GenBank/DDBJ databases">
        <title>Draft Genome Sequence of Cylindrodendrum hubeiense.</title>
        <authorList>
            <person name="Buettner E."/>
            <person name="Kellner H."/>
        </authorList>
    </citation>
    <scope>NUCLEOTIDE SEQUENCE</scope>
    <source>
        <strain evidence="5">IHI 201604</strain>
    </source>
</reference>
<evidence type="ECO:0000259" key="4">
    <source>
        <dbReference type="Pfam" id="PF24883"/>
    </source>
</evidence>
<dbReference type="SUPFAM" id="SSF48403">
    <property type="entry name" value="Ankyrin repeat"/>
    <property type="match status" value="1"/>
</dbReference>
<feature type="repeat" description="ANK" evidence="3">
    <location>
        <begin position="625"/>
        <end position="657"/>
    </location>
</feature>
<dbReference type="InterPro" id="IPR051637">
    <property type="entry name" value="Ank_repeat_dom-contain_49"/>
</dbReference>
<accession>A0A9P5H7I5</accession>
<dbReference type="Pfam" id="PF00023">
    <property type="entry name" value="Ank"/>
    <property type="match status" value="1"/>
</dbReference>